<protein>
    <submittedName>
        <fullName evidence="2">DUF456 domain-containing protein</fullName>
    </submittedName>
</protein>
<name>A0A7S6UHU4_9GAMM</name>
<keyword evidence="3" id="KW-1185">Reference proteome</keyword>
<keyword evidence="1" id="KW-0812">Transmembrane</keyword>
<keyword evidence="1" id="KW-1133">Transmembrane helix</keyword>
<feature type="transmembrane region" description="Helical" evidence="1">
    <location>
        <begin position="52"/>
        <end position="74"/>
    </location>
</feature>
<feature type="transmembrane region" description="Helical" evidence="1">
    <location>
        <begin position="134"/>
        <end position="160"/>
    </location>
</feature>
<reference evidence="2 3" key="1">
    <citation type="submission" date="2020-10" db="EMBL/GenBank/DDBJ databases">
        <title>complete genome sequencing of Lysobacter sp. H21R20.</title>
        <authorList>
            <person name="Bae J.-W."/>
            <person name="Lee S.-Y."/>
        </authorList>
    </citation>
    <scope>NUCLEOTIDE SEQUENCE [LARGE SCALE GENOMIC DNA]</scope>
    <source>
        <strain evidence="2 3">H21R20</strain>
    </source>
</reference>
<feature type="transmembrane region" description="Helical" evidence="1">
    <location>
        <begin position="86"/>
        <end position="114"/>
    </location>
</feature>
<sequence length="161" mass="16422">MDLQSLYYMLAVVLVVLGVAGTVLPAIPGIPLIFAGMLLAAWANGFEQVGPWILLVLGVLTVLSAAIDLLATAVGAKRVGASRLALAGAVAGTVAGLFFGLLGLLAGPFVGALAGQLLHDRHLGRATRVGLGTWLGMLVGTVLKIGVVFAMLGIFAAAWFF</sequence>
<evidence type="ECO:0000313" key="2">
    <source>
        <dbReference type="EMBL" id="QOW20571.1"/>
    </source>
</evidence>
<dbReference type="Proteomes" id="UP000594059">
    <property type="component" value="Chromosome"/>
</dbReference>
<evidence type="ECO:0000313" key="3">
    <source>
        <dbReference type="Proteomes" id="UP000594059"/>
    </source>
</evidence>
<dbReference type="RefSeq" id="WP_193987009.1">
    <property type="nucleotide sequence ID" value="NZ_CP063656.1"/>
</dbReference>
<dbReference type="EMBL" id="CP063656">
    <property type="protein sequence ID" value="QOW20571.1"/>
    <property type="molecule type" value="Genomic_DNA"/>
</dbReference>
<dbReference type="PANTHER" id="PTHR39165:SF1">
    <property type="entry name" value="DUF456 DOMAIN-CONTAINING PROTEIN"/>
    <property type="match status" value="1"/>
</dbReference>
<dbReference type="InterPro" id="IPR007403">
    <property type="entry name" value="DUF456"/>
</dbReference>
<gene>
    <name evidence="2" type="ORF">INQ41_06080</name>
</gene>
<evidence type="ECO:0000256" key="1">
    <source>
        <dbReference type="SAM" id="Phobius"/>
    </source>
</evidence>
<keyword evidence="1" id="KW-0472">Membrane</keyword>
<dbReference type="PANTHER" id="PTHR39165">
    <property type="entry name" value="IG HYPOTHETICAL 17883"/>
    <property type="match status" value="1"/>
</dbReference>
<accession>A0A7S6UHU4</accession>
<feature type="transmembrane region" description="Helical" evidence="1">
    <location>
        <begin position="7"/>
        <end position="40"/>
    </location>
</feature>
<organism evidence="2 3">
    <name type="scientific">Novilysobacter ciconiae</name>
    <dbReference type="NCBI Taxonomy" id="2781022"/>
    <lineage>
        <taxon>Bacteria</taxon>
        <taxon>Pseudomonadati</taxon>
        <taxon>Pseudomonadota</taxon>
        <taxon>Gammaproteobacteria</taxon>
        <taxon>Lysobacterales</taxon>
        <taxon>Lysobacteraceae</taxon>
        <taxon>Novilysobacter</taxon>
    </lineage>
</organism>
<dbReference type="Pfam" id="PF04306">
    <property type="entry name" value="DUF456"/>
    <property type="match status" value="1"/>
</dbReference>
<proteinExistence type="predicted"/>
<dbReference type="KEGG" id="lcic:INQ41_06080"/>
<dbReference type="AlphaFoldDB" id="A0A7S6UHU4"/>